<comment type="caution">
    <text evidence="1">The sequence shown here is derived from an EMBL/GenBank/DDBJ whole genome shotgun (WGS) entry which is preliminary data.</text>
</comment>
<keyword evidence="1" id="KW-0378">Hydrolase</keyword>
<organism evidence="1 2">
    <name type="scientific">Coemansia furcata</name>
    <dbReference type="NCBI Taxonomy" id="417177"/>
    <lineage>
        <taxon>Eukaryota</taxon>
        <taxon>Fungi</taxon>
        <taxon>Fungi incertae sedis</taxon>
        <taxon>Zoopagomycota</taxon>
        <taxon>Kickxellomycotina</taxon>
        <taxon>Kickxellomycetes</taxon>
        <taxon>Kickxellales</taxon>
        <taxon>Kickxellaceae</taxon>
        <taxon>Coemansia</taxon>
    </lineage>
</organism>
<dbReference type="EMBL" id="JANBUP010004196">
    <property type="protein sequence ID" value="KAJ2794655.1"/>
    <property type="molecule type" value="Genomic_DNA"/>
</dbReference>
<evidence type="ECO:0000313" key="2">
    <source>
        <dbReference type="Proteomes" id="UP001140096"/>
    </source>
</evidence>
<keyword evidence="2" id="KW-1185">Reference proteome</keyword>
<keyword evidence="1" id="KW-0121">Carboxypeptidase</keyword>
<proteinExistence type="predicted"/>
<reference evidence="1" key="1">
    <citation type="submission" date="2022-07" db="EMBL/GenBank/DDBJ databases">
        <title>Phylogenomic reconstructions and comparative analyses of Kickxellomycotina fungi.</title>
        <authorList>
            <person name="Reynolds N.K."/>
            <person name="Stajich J.E."/>
            <person name="Barry K."/>
            <person name="Grigoriev I.V."/>
            <person name="Crous P."/>
            <person name="Smith M.E."/>
        </authorList>
    </citation>
    <scope>NUCLEOTIDE SEQUENCE</scope>
    <source>
        <strain evidence="1">CBS 102833</strain>
    </source>
</reference>
<dbReference type="Proteomes" id="UP001140096">
    <property type="component" value="Unassembled WGS sequence"/>
</dbReference>
<accession>A0ACC1KSZ6</accession>
<dbReference type="EC" id="3.4.17.21" evidence="1"/>
<evidence type="ECO:0000313" key="1">
    <source>
        <dbReference type="EMBL" id="KAJ2794655.1"/>
    </source>
</evidence>
<keyword evidence="1" id="KW-0645">Protease</keyword>
<sequence length="183" mass="21249">MTRICGLIVIHLADDAVLKLSPISYAKALGGYIRDLERQVAVHTAASSNVTAIKHLRRLRAAQRQFLTNAHLVEQSKRRLRAVYGEDCQMAGRRRRMNCRKLRKSINDRVSRLERHFIDPEGIPGREWYKHALVGPGRWLGYDAQVFPAIAEAAEDHKWKMLRQYEKRTAEIIYEAAWFLREV</sequence>
<gene>
    <name evidence="1" type="primary">VPS70_1</name>
    <name evidence="1" type="ORF">H4S07_006693</name>
</gene>
<name>A0ACC1KSZ6_9FUNG</name>
<protein>
    <submittedName>
        <fullName evidence="1">Vacuolar protein sorting-associated protein 70</fullName>
        <ecNumber evidence="1">3.4.17.21</ecNumber>
    </submittedName>
</protein>